<organism evidence="1 2">
    <name type="scientific">Gossypium klotzschianum</name>
    <dbReference type="NCBI Taxonomy" id="34286"/>
    <lineage>
        <taxon>Eukaryota</taxon>
        <taxon>Viridiplantae</taxon>
        <taxon>Streptophyta</taxon>
        <taxon>Embryophyta</taxon>
        <taxon>Tracheophyta</taxon>
        <taxon>Spermatophyta</taxon>
        <taxon>Magnoliopsida</taxon>
        <taxon>eudicotyledons</taxon>
        <taxon>Gunneridae</taxon>
        <taxon>Pentapetalae</taxon>
        <taxon>rosids</taxon>
        <taxon>malvids</taxon>
        <taxon>Malvales</taxon>
        <taxon>Malvaceae</taxon>
        <taxon>Malvoideae</taxon>
        <taxon>Gossypium</taxon>
    </lineage>
</organism>
<name>A0A7J8VDA4_9ROSI</name>
<gene>
    <name evidence="1" type="ORF">Goklo_012754</name>
</gene>
<proteinExistence type="predicted"/>
<dbReference type="Proteomes" id="UP000593573">
    <property type="component" value="Unassembled WGS sequence"/>
</dbReference>
<sequence length="144" mass="16369">MGFGEVIVERDSMTVIKKLQSPKNDRSLIGVIINEIKEKKPEDLGALSFVTYRVEKTKRRTGGCMGERMLLHDLMDGRNSTGDLRGTQRLEELGEENDPRTLPEEYQFPRKGTVGVAIIKKKGLGASFRPYEIPILRHRPREAM</sequence>
<feature type="non-terminal residue" evidence="1">
    <location>
        <position position="1"/>
    </location>
</feature>
<evidence type="ECO:0008006" key="3">
    <source>
        <dbReference type="Google" id="ProtNLM"/>
    </source>
</evidence>
<evidence type="ECO:0000313" key="1">
    <source>
        <dbReference type="EMBL" id="MBA0660787.1"/>
    </source>
</evidence>
<dbReference type="AlphaFoldDB" id="A0A7J8VDA4"/>
<reference evidence="1 2" key="1">
    <citation type="journal article" date="2019" name="Genome Biol. Evol.">
        <title>Insights into the evolution of the New World diploid cottons (Gossypium, subgenus Houzingenia) based on genome sequencing.</title>
        <authorList>
            <person name="Grover C.E."/>
            <person name="Arick M.A. 2nd"/>
            <person name="Thrash A."/>
            <person name="Conover J.L."/>
            <person name="Sanders W.S."/>
            <person name="Peterson D.G."/>
            <person name="Frelichowski J.E."/>
            <person name="Scheffler J.A."/>
            <person name="Scheffler B.E."/>
            <person name="Wendel J.F."/>
        </authorList>
    </citation>
    <scope>NUCLEOTIDE SEQUENCE [LARGE SCALE GENOMIC DNA]</scope>
    <source>
        <strain evidence="1">57</strain>
        <tissue evidence="1">Leaf</tissue>
    </source>
</reference>
<keyword evidence="2" id="KW-1185">Reference proteome</keyword>
<dbReference type="EMBL" id="JABFAB010000009">
    <property type="protein sequence ID" value="MBA0660787.1"/>
    <property type="molecule type" value="Genomic_DNA"/>
</dbReference>
<comment type="caution">
    <text evidence="1">The sequence shown here is derived from an EMBL/GenBank/DDBJ whole genome shotgun (WGS) entry which is preliminary data.</text>
</comment>
<protein>
    <recommendedName>
        <fullName evidence="3">RNase H type-1 domain-containing protein</fullName>
    </recommendedName>
</protein>
<evidence type="ECO:0000313" key="2">
    <source>
        <dbReference type="Proteomes" id="UP000593573"/>
    </source>
</evidence>
<accession>A0A7J8VDA4</accession>